<sequence length="134" mass="15551">MLSKPVYEALPYTYLALGSISVMMLEQTYAQAFSILLFLMGSRVYALRSQNRRTDSKRRRKEGRLPAFIYEHTPYLYVLTALLLLKLDSKLAPVLSIILFSYALYIFARRSMNRKHTTVTSQLLNDIANTNTRY</sequence>
<reference evidence="2 3" key="1">
    <citation type="submission" date="2007-10" db="EMBL/GenBank/DDBJ databases">
        <title>Complete sequence of Shewanella pealeana ATCC 700345.</title>
        <authorList>
            <consortium name="US DOE Joint Genome Institute"/>
            <person name="Copeland A."/>
            <person name="Lucas S."/>
            <person name="Lapidus A."/>
            <person name="Barry K."/>
            <person name="Glavina del Rio T."/>
            <person name="Dalin E."/>
            <person name="Tice H."/>
            <person name="Pitluck S."/>
            <person name="Chertkov O."/>
            <person name="Brettin T."/>
            <person name="Bruce D."/>
            <person name="Detter J.C."/>
            <person name="Han C."/>
            <person name="Schmutz J."/>
            <person name="Larimer F."/>
            <person name="Land M."/>
            <person name="Hauser L."/>
            <person name="Kyrpides N."/>
            <person name="Kim E."/>
            <person name="Zhao J.-S.Z."/>
            <person name="Manno D."/>
            <person name="Hawari J."/>
            <person name="Richardson P."/>
        </authorList>
    </citation>
    <scope>NUCLEOTIDE SEQUENCE [LARGE SCALE GENOMIC DNA]</scope>
    <source>
        <strain evidence="3">ATCC 700345 / ANG-SQ1</strain>
    </source>
</reference>
<name>A8H1F4_SHEPA</name>
<accession>A8H1F4</accession>
<protein>
    <submittedName>
        <fullName evidence="2">Uncharacterized protein</fullName>
    </submittedName>
</protein>
<dbReference type="Proteomes" id="UP000002608">
    <property type="component" value="Chromosome"/>
</dbReference>
<dbReference type="OrthoDB" id="6227426at2"/>
<evidence type="ECO:0000313" key="3">
    <source>
        <dbReference type="Proteomes" id="UP000002608"/>
    </source>
</evidence>
<evidence type="ECO:0000313" key="2">
    <source>
        <dbReference type="EMBL" id="ABV86391.1"/>
    </source>
</evidence>
<evidence type="ECO:0000256" key="1">
    <source>
        <dbReference type="SAM" id="Phobius"/>
    </source>
</evidence>
<keyword evidence="1" id="KW-1133">Transmembrane helix</keyword>
<dbReference type="KEGG" id="spl:Spea_1064"/>
<proteinExistence type="predicted"/>
<dbReference type="HOGENOM" id="CLU_150687_0_0_6"/>
<keyword evidence="3" id="KW-1185">Reference proteome</keyword>
<gene>
    <name evidence="2" type="ordered locus">Spea_1064</name>
</gene>
<keyword evidence="1" id="KW-0812">Transmembrane</keyword>
<dbReference type="EMBL" id="CP000851">
    <property type="protein sequence ID" value="ABV86391.1"/>
    <property type="molecule type" value="Genomic_DNA"/>
</dbReference>
<feature type="transmembrane region" description="Helical" evidence="1">
    <location>
        <begin position="67"/>
        <end position="85"/>
    </location>
</feature>
<keyword evidence="1" id="KW-0472">Membrane</keyword>
<feature type="transmembrane region" description="Helical" evidence="1">
    <location>
        <begin position="91"/>
        <end position="108"/>
    </location>
</feature>
<dbReference type="RefSeq" id="WP_012154322.1">
    <property type="nucleotide sequence ID" value="NC_009901.1"/>
</dbReference>
<organism evidence="2 3">
    <name type="scientific">Shewanella pealeana (strain ATCC 700345 / ANG-SQ1)</name>
    <dbReference type="NCBI Taxonomy" id="398579"/>
    <lineage>
        <taxon>Bacteria</taxon>
        <taxon>Pseudomonadati</taxon>
        <taxon>Pseudomonadota</taxon>
        <taxon>Gammaproteobacteria</taxon>
        <taxon>Alteromonadales</taxon>
        <taxon>Shewanellaceae</taxon>
        <taxon>Shewanella</taxon>
    </lineage>
</organism>
<feature type="transmembrane region" description="Helical" evidence="1">
    <location>
        <begin position="28"/>
        <end position="46"/>
    </location>
</feature>
<dbReference type="AlphaFoldDB" id="A8H1F4"/>
<dbReference type="eggNOG" id="ENOG5033HTS">
    <property type="taxonomic scope" value="Bacteria"/>
</dbReference>